<keyword evidence="3" id="KW-0633">Potassium transport</keyword>
<accession>A0A7X6N0Q7</accession>
<reference evidence="13 14" key="1">
    <citation type="submission" date="2020-04" db="EMBL/GenBank/DDBJ databases">
        <title>MicrobeNet Type strains.</title>
        <authorList>
            <person name="Nicholson A.C."/>
        </authorList>
    </citation>
    <scope>NUCLEOTIDE SEQUENCE [LARGE SCALE GENOMIC DNA]</scope>
    <source>
        <strain evidence="13 14">CCUG 69612</strain>
    </source>
</reference>
<evidence type="ECO:0000256" key="10">
    <source>
        <dbReference type="ARBA" id="ARBA00023303"/>
    </source>
</evidence>
<evidence type="ECO:0000256" key="1">
    <source>
        <dbReference type="ARBA" id="ARBA00004141"/>
    </source>
</evidence>
<evidence type="ECO:0000256" key="7">
    <source>
        <dbReference type="ARBA" id="ARBA00022989"/>
    </source>
</evidence>
<evidence type="ECO:0000256" key="2">
    <source>
        <dbReference type="ARBA" id="ARBA00022448"/>
    </source>
</evidence>
<evidence type="ECO:0000256" key="8">
    <source>
        <dbReference type="ARBA" id="ARBA00023065"/>
    </source>
</evidence>
<dbReference type="PRINTS" id="PR00169">
    <property type="entry name" value="KCHANNEL"/>
</dbReference>
<feature type="transmembrane region" description="Helical" evidence="11">
    <location>
        <begin position="79"/>
        <end position="102"/>
    </location>
</feature>
<keyword evidence="7 11" id="KW-1133">Transmembrane helix</keyword>
<dbReference type="Gene3D" id="1.10.287.70">
    <property type="match status" value="1"/>
</dbReference>
<feature type="domain" description="Ion transport" evidence="12">
    <location>
        <begin position="20"/>
        <end position="225"/>
    </location>
</feature>
<evidence type="ECO:0000256" key="3">
    <source>
        <dbReference type="ARBA" id="ARBA00022538"/>
    </source>
</evidence>
<keyword evidence="14" id="KW-1185">Reference proteome</keyword>
<feature type="transmembrane region" description="Helical" evidence="11">
    <location>
        <begin position="201"/>
        <end position="226"/>
    </location>
</feature>
<dbReference type="EMBL" id="JAAXPR010000026">
    <property type="protein sequence ID" value="NKZ21209.1"/>
    <property type="molecule type" value="Genomic_DNA"/>
</dbReference>
<name>A0A7X6N0Q7_9STRE</name>
<keyword evidence="4 11" id="KW-0812">Transmembrane</keyword>
<dbReference type="GO" id="GO:0008076">
    <property type="term" value="C:voltage-gated potassium channel complex"/>
    <property type="evidence" value="ECO:0007669"/>
    <property type="project" value="InterPro"/>
</dbReference>
<proteinExistence type="predicted"/>
<dbReference type="SUPFAM" id="SSF81324">
    <property type="entry name" value="Voltage-gated potassium channels"/>
    <property type="match status" value="1"/>
</dbReference>
<keyword evidence="5" id="KW-0631">Potassium channel</keyword>
<dbReference type="InterPro" id="IPR028325">
    <property type="entry name" value="VG_K_chnl"/>
</dbReference>
<feature type="transmembrane region" description="Helical" evidence="11">
    <location>
        <begin position="144"/>
        <end position="165"/>
    </location>
</feature>
<dbReference type="GO" id="GO:0001508">
    <property type="term" value="P:action potential"/>
    <property type="evidence" value="ECO:0007669"/>
    <property type="project" value="TreeGrafter"/>
</dbReference>
<dbReference type="AlphaFoldDB" id="A0A7X6N0Q7"/>
<dbReference type="PANTHER" id="PTHR11537">
    <property type="entry name" value="VOLTAGE-GATED POTASSIUM CHANNEL"/>
    <property type="match status" value="1"/>
</dbReference>
<feature type="transmembrane region" description="Helical" evidence="11">
    <location>
        <begin position="21"/>
        <end position="39"/>
    </location>
</feature>
<organism evidence="13 14">
    <name type="scientific">Streptococcus ovuberis</name>
    <dbReference type="NCBI Taxonomy" id="1936207"/>
    <lineage>
        <taxon>Bacteria</taxon>
        <taxon>Bacillati</taxon>
        <taxon>Bacillota</taxon>
        <taxon>Bacilli</taxon>
        <taxon>Lactobacillales</taxon>
        <taxon>Streptococcaceae</taxon>
        <taxon>Streptococcus</taxon>
    </lineage>
</organism>
<keyword evidence="6" id="KW-0630">Potassium</keyword>
<dbReference type="InterPro" id="IPR005821">
    <property type="entry name" value="Ion_trans_dom"/>
</dbReference>
<dbReference type="RefSeq" id="WP_168549940.1">
    <property type="nucleotide sequence ID" value="NZ_JAAXPR010000026.1"/>
</dbReference>
<evidence type="ECO:0000256" key="4">
    <source>
        <dbReference type="ARBA" id="ARBA00022692"/>
    </source>
</evidence>
<evidence type="ECO:0000256" key="11">
    <source>
        <dbReference type="SAM" id="Phobius"/>
    </source>
</evidence>
<keyword evidence="8" id="KW-0406">Ion transport</keyword>
<dbReference type="PANTHER" id="PTHR11537:SF254">
    <property type="entry name" value="POTASSIUM VOLTAGE-GATED CHANNEL PROTEIN SHAB"/>
    <property type="match status" value="1"/>
</dbReference>
<comment type="subcellular location">
    <subcellularLocation>
        <location evidence="1">Membrane</location>
        <topology evidence="1">Multi-pass membrane protein</topology>
    </subcellularLocation>
</comment>
<comment type="caution">
    <text evidence="13">The sequence shown here is derived from an EMBL/GenBank/DDBJ whole genome shotgun (WGS) entry which is preliminary data.</text>
</comment>
<keyword evidence="10 13" id="KW-0407">Ion channel</keyword>
<evidence type="ECO:0000256" key="6">
    <source>
        <dbReference type="ARBA" id="ARBA00022958"/>
    </source>
</evidence>
<keyword evidence="2" id="KW-0813">Transport</keyword>
<dbReference type="Pfam" id="PF00520">
    <property type="entry name" value="Ion_trans"/>
    <property type="match status" value="1"/>
</dbReference>
<gene>
    <name evidence="13" type="ORF">HF992_10295</name>
</gene>
<evidence type="ECO:0000313" key="13">
    <source>
        <dbReference type="EMBL" id="NKZ21209.1"/>
    </source>
</evidence>
<dbReference type="GO" id="GO:0005249">
    <property type="term" value="F:voltage-gated potassium channel activity"/>
    <property type="evidence" value="ECO:0007669"/>
    <property type="project" value="InterPro"/>
</dbReference>
<keyword evidence="9 11" id="KW-0472">Membrane</keyword>
<protein>
    <submittedName>
        <fullName evidence="13">Potassium channel family protein</fullName>
    </submittedName>
</protein>
<evidence type="ECO:0000256" key="9">
    <source>
        <dbReference type="ARBA" id="ARBA00023136"/>
    </source>
</evidence>
<dbReference type="Proteomes" id="UP000522720">
    <property type="component" value="Unassembled WGS sequence"/>
</dbReference>
<sequence>MRKSIYQMISPKLHGESRSSYYEGGIVVIILLSLLPLTVKEPNLFYRELERLTSLVFIIDYLLRWLTADYLLKKGKWSFCFYPLTPLAIIDLISFLPIVSFLHNSLRVLKIFRLTRSLRVLRMIRHSKNISILLRVLKNQKDSLLLVSVLALAYIVVSALMMFTIEPDRFNHFLDALYWSTITLTTIGYGDIYAQTDFGKILTMVSAFIGIGVVALPAGIITAGYLEEIREHN</sequence>
<evidence type="ECO:0000256" key="5">
    <source>
        <dbReference type="ARBA" id="ARBA00022826"/>
    </source>
</evidence>
<evidence type="ECO:0000313" key="14">
    <source>
        <dbReference type="Proteomes" id="UP000522720"/>
    </source>
</evidence>
<evidence type="ECO:0000259" key="12">
    <source>
        <dbReference type="Pfam" id="PF00520"/>
    </source>
</evidence>